<dbReference type="EMBL" id="SMBH01000004">
    <property type="protein sequence ID" value="TCU16991.1"/>
    <property type="molecule type" value="Genomic_DNA"/>
</dbReference>
<gene>
    <name evidence="2" type="ORF">EV132_10413</name>
</gene>
<keyword evidence="1" id="KW-0812">Transmembrane</keyword>
<name>A0A4R3Q740_RHISU</name>
<evidence type="ECO:0000313" key="3">
    <source>
        <dbReference type="Proteomes" id="UP000294576"/>
    </source>
</evidence>
<comment type="caution">
    <text evidence="2">The sequence shown here is derived from an EMBL/GenBank/DDBJ whole genome shotgun (WGS) entry which is preliminary data.</text>
</comment>
<protein>
    <submittedName>
        <fullName evidence="2">Uncharacterized protein</fullName>
    </submittedName>
</protein>
<sequence length="128" mass="14474">MPPTCWRVSARFRRKPDVRPLQRELDASQSARPILFVLAFVAAGLAVQWNFWWISRGWRAWIASGGGIEVEAMFSNNDIGFLAPKQKANINLDASREVRLCERQCHGRLRRRSRVGSIKMGICGTGCS</sequence>
<keyword evidence="1" id="KW-1133">Transmembrane helix</keyword>
<keyword evidence="1" id="KW-0472">Membrane</keyword>
<accession>A0A4R3Q740</accession>
<evidence type="ECO:0000256" key="1">
    <source>
        <dbReference type="SAM" id="Phobius"/>
    </source>
</evidence>
<dbReference type="Proteomes" id="UP000294576">
    <property type="component" value="Unassembled WGS sequence"/>
</dbReference>
<organism evidence="2 3">
    <name type="scientific">Rhizobium sullae</name>
    <name type="common">Rhizobium hedysari</name>
    <dbReference type="NCBI Taxonomy" id="50338"/>
    <lineage>
        <taxon>Bacteria</taxon>
        <taxon>Pseudomonadati</taxon>
        <taxon>Pseudomonadota</taxon>
        <taxon>Alphaproteobacteria</taxon>
        <taxon>Hyphomicrobiales</taxon>
        <taxon>Rhizobiaceae</taxon>
        <taxon>Rhizobium/Agrobacterium group</taxon>
        <taxon>Rhizobium</taxon>
    </lineage>
</organism>
<evidence type="ECO:0000313" key="2">
    <source>
        <dbReference type="EMBL" id="TCU16991.1"/>
    </source>
</evidence>
<proteinExistence type="predicted"/>
<feature type="transmembrane region" description="Helical" evidence="1">
    <location>
        <begin position="34"/>
        <end position="54"/>
    </location>
</feature>
<dbReference type="AlphaFoldDB" id="A0A4R3Q740"/>
<reference evidence="2 3" key="1">
    <citation type="submission" date="2019-03" db="EMBL/GenBank/DDBJ databases">
        <title>Genomic Encyclopedia of Type Strains, Phase IV (KMG-V): Genome sequencing to study the core and pangenomes of soil and plant-associated prokaryotes.</title>
        <authorList>
            <person name="Whitman W."/>
        </authorList>
    </citation>
    <scope>NUCLEOTIDE SEQUENCE [LARGE SCALE GENOMIC DNA]</scope>
    <source>
        <strain evidence="2 3">Hc14</strain>
    </source>
</reference>